<dbReference type="CDD" id="cd06185">
    <property type="entry name" value="PDR_like"/>
    <property type="match status" value="1"/>
</dbReference>
<dbReference type="Pfam" id="PF00111">
    <property type="entry name" value="Fer2"/>
    <property type="match status" value="1"/>
</dbReference>
<dbReference type="SUPFAM" id="SSF54292">
    <property type="entry name" value="2Fe-2S ferredoxin-like"/>
    <property type="match status" value="1"/>
</dbReference>
<sequence>MRFRNNWIDAKVSAIEDKANNVRQITLKPIDGAEPFTVGSHIDVSVIINDKPEIRSYSLIGTQATEGAYTIAVKRLEASRGGSKYMWTLEVDNQIKISQPSNHFELNYGVSDYLLIAGGIGITPLVGMAEEIKKKNQATVNMIYVGVNPAEMPYIDRLKAVLGNNLHLHFSDIDGLYEVNRIFELANKNTGVYLCGPLGFMNAIRKAWENSSFENTNLRYETFGASGLFAPQTFKVKLPRFNREIEVAENQSMLKALEEAGIDVMYDCQKGECGLCQVNILECTGDIDHRDFFFSEKQKKQNKKMCACVSRVANGDLVIDTSYRGKV</sequence>
<dbReference type="Gene3D" id="3.40.50.80">
    <property type="entry name" value="Nucleotide-binding domain of ferredoxin-NADP reductase (FNR) module"/>
    <property type="match status" value="1"/>
</dbReference>
<dbReference type="Pfam" id="PF00175">
    <property type="entry name" value="NAD_binding_1"/>
    <property type="match status" value="1"/>
</dbReference>
<feature type="domain" description="2Fe-2S ferredoxin-type" evidence="1">
    <location>
        <begin position="234"/>
        <end position="325"/>
    </location>
</feature>
<accession>A0ABU5S2K0</accession>
<dbReference type="InterPro" id="IPR039261">
    <property type="entry name" value="FNR_nucleotide-bd"/>
</dbReference>
<gene>
    <name evidence="3" type="ORF">VB776_07135</name>
</gene>
<dbReference type="GO" id="GO:0016491">
    <property type="term" value="F:oxidoreductase activity"/>
    <property type="evidence" value="ECO:0007669"/>
    <property type="project" value="UniProtKB-KW"/>
</dbReference>
<evidence type="ECO:0000313" key="3">
    <source>
        <dbReference type="EMBL" id="MEA5402681.1"/>
    </source>
</evidence>
<dbReference type="SUPFAM" id="SSF63380">
    <property type="entry name" value="Riboflavin synthase domain-like"/>
    <property type="match status" value="1"/>
</dbReference>
<dbReference type="InterPro" id="IPR017927">
    <property type="entry name" value="FAD-bd_FR_type"/>
</dbReference>
<name>A0ABU5S2K0_9BACT</name>
<keyword evidence="4" id="KW-1185">Reference proteome</keyword>
<dbReference type="CDD" id="cd00207">
    <property type="entry name" value="fer2"/>
    <property type="match status" value="1"/>
</dbReference>
<dbReference type="InterPro" id="IPR017938">
    <property type="entry name" value="Riboflavin_synthase-like_b-brl"/>
</dbReference>
<feature type="domain" description="FAD-binding FR-type" evidence="2">
    <location>
        <begin position="5"/>
        <end position="107"/>
    </location>
</feature>
<evidence type="ECO:0000259" key="2">
    <source>
        <dbReference type="PROSITE" id="PS51384"/>
    </source>
</evidence>
<comment type="caution">
    <text evidence="3">The sequence shown here is derived from an EMBL/GenBank/DDBJ whole genome shotgun (WGS) entry which is preliminary data.</text>
</comment>
<dbReference type="InterPro" id="IPR036010">
    <property type="entry name" value="2Fe-2S_ferredoxin-like_sf"/>
</dbReference>
<dbReference type="Proteomes" id="UP001303899">
    <property type="component" value="Unassembled WGS sequence"/>
</dbReference>
<evidence type="ECO:0000313" key="4">
    <source>
        <dbReference type="Proteomes" id="UP001303899"/>
    </source>
</evidence>
<dbReference type="PROSITE" id="PS51085">
    <property type="entry name" value="2FE2S_FER_2"/>
    <property type="match status" value="1"/>
</dbReference>
<dbReference type="InterPro" id="IPR006058">
    <property type="entry name" value="2Fe2S_fd_BS"/>
</dbReference>
<dbReference type="InterPro" id="IPR001433">
    <property type="entry name" value="OxRdtase_FAD/NAD-bd"/>
</dbReference>
<proteinExistence type="predicted"/>
<dbReference type="PROSITE" id="PS00197">
    <property type="entry name" value="2FE2S_FER_1"/>
    <property type="match status" value="1"/>
</dbReference>
<evidence type="ECO:0000259" key="1">
    <source>
        <dbReference type="PROSITE" id="PS51085"/>
    </source>
</evidence>
<dbReference type="PANTHER" id="PTHR47354">
    <property type="entry name" value="NADH OXIDOREDUCTASE HCR"/>
    <property type="match status" value="1"/>
</dbReference>
<dbReference type="PRINTS" id="PR00409">
    <property type="entry name" value="PHDIOXRDTASE"/>
</dbReference>
<dbReference type="InterPro" id="IPR008333">
    <property type="entry name" value="Cbr1-like_FAD-bd_dom"/>
</dbReference>
<dbReference type="EC" id="1.-.-.-" evidence="3"/>
<dbReference type="InterPro" id="IPR050415">
    <property type="entry name" value="MRET"/>
</dbReference>
<dbReference type="Gene3D" id="3.10.20.30">
    <property type="match status" value="1"/>
</dbReference>
<dbReference type="PANTHER" id="PTHR47354:SF2">
    <property type="entry name" value="BLR2392 PROTEIN"/>
    <property type="match status" value="1"/>
</dbReference>
<dbReference type="PROSITE" id="PS51384">
    <property type="entry name" value="FAD_FR"/>
    <property type="match status" value="1"/>
</dbReference>
<dbReference type="InterPro" id="IPR001041">
    <property type="entry name" value="2Fe-2S_ferredoxin-type"/>
</dbReference>
<dbReference type="SUPFAM" id="SSF52343">
    <property type="entry name" value="Ferredoxin reductase-like, C-terminal NADP-linked domain"/>
    <property type="match status" value="1"/>
</dbReference>
<dbReference type="Gene3D" id="2.40.30.10">
    <property type="entry name" value="Translation factors"/>
    <property type="match status" value="1"/>
</dbReference>
<dbReference type="Pfam" id="PF00970">
    <property type="entry name" value="FAD_binding_6"/>
    <property type="match status" value="1"/>
</dbReference>
<dbReference type="RefSeq" id="WP_323327460.1">
    <property type="nucleotide sequence ID" value="NZ_JAYGIL010000006.1"/>
</dbReference>
<dbReference type="InterPro" id="IPR012675">
    <property type="entry name" value="Beta-grasp_dom_sf"/>
</dbReference>
<organism evidence="3 4">
    <name type="scientific">Arcicella gelida</name>
    <dbReference type="NCBI Taxonomy" id="2984195"/>
    <lineage>
        <taxon>Bacteria</taxon>
        <taxon>Pseudomonadati</taxon>
        <taxon>Bacteroidota</taxon>
        <taxon>Cytophagia</taxon>
        <taxon>Cytophagales</taxon>
        <taxon>Flectobacillaceae</taxon>
        <taxon>Arcicella</taxon>
    </lineage>
</organism>
<reference evidence="3 4" key="1">
    <citation type="submission" date="2023-12" db="EMBL/GenBank/DDBJ databases">
        <title>Novel species of the genus Arcicella isolated from rivers.</title>
        <authorList>
            <person name="Lu H."/>
        </authorList>
    </citation>
    <scope>NUCLEOTIDE SEQUENCE [LARGE SCALE GENOMIC DNA]</scope>
    <source>
        <strain evidence="3 4">DC2W</strain>
    </source>
</reference>
<protein>
    <submittedName>
        <fullName evidence="3">PDR/VanB family oxidoreductase</fullName>
        <ecNumber evidence="3">1.-.-.-</ecNumber>
    </submittedName>
</protein>
<keyword evidence="3" id="KW-0560">Oxidoreductase</keyword>
<dbReference type="EMBL" id="JAYGIL010000006">
    <property type="protein sequence ID" value="MEA5402681.1"/>
    <property type="molecule type" value="Genomic_DNA"/>
</dbReference>